<dbReference type="InParanoid" id="F7VQF7"/>
<feature type="compositionally biased region" description="Polar residues" evidence="7">
    <location>
        <begin position="24"/>
        <end position="33"/>
    </location>
</feature>
<gene>
    <name evidence="8" type="ORF">SMAC_01306</name>
</gene>
<comment type="subcellular location">
    <subcellularLocation>
        <location evidence="1">Cytoplasm</location>
    </subcellularLocation>
</comment>
<feature type="region of interest" description="Disordered" evidence="7">
    <location>
        <begin position="788"/>
        <end position="807"/>
    </location>
</feature>
<dbReference type="STRING" id="771870.F7VQF7"/>
<feature type="region of interest" description="Disordered" evidence="7">
    <location>
        <begin position="453"/>
        <end position="520"/>
    </location>
</feature>
<dbReference type="PANTHER" id="PTHR23244:SF456">
    <property type="entry name" value="MULTIPLE EPIDERMAL GROWTH FACTOR-LIKE DOMAINS PROTEIN 8"/>
    <property type="match status" value="1"/>
</dbReference>
<evidence type="ECO:0000256" key="5">
    <source>
        <dbReference type="ARBA" id="ARBA00023054"/>
    </source>
</evidence>
<feature type="region of interest" description="Disordered" evidence="7">
    <location>
        <begin position="1232"/>
        <end position="1251"/>
    </location>
</feature>
<feature type="compositionally biased region" description="Low complexity" evidence="7">
    <location>
        <begin position="549"/>
        <end position="562"/>
    </location>
</feature>
<feature type="compositionally biased region" description="Polar residues" evidence="7">
    <location>
        <begin position="1129"/>
        <end position="1144"/>
    </location>
</feature>
<dbReference type="InterPro" id="IPR006652">
    <property type="entry name" value="Kelch_1"/>
</dbReference>
<feature type="compositionally biased region" description="Pro residues" evidence="7">
    <location>
        <begin position="537"/>
        <end position="548"/>
    </location>
</feature>
<feature type="compositionally biased region" description="Basic residues" evidence="7">
    <location>
        <begin position="1"/>
        <end position="11"/>
    </location>
</feature>
<feature type="region of interest" description="Disordered" evidence="7">
    <location>
        <begin position="1418"/>
        <end position="1468"/>
    </location>
</feature>
<dbReference type="GO" id="GO:0061245">
    <property type="term" value="P:establishment or maintenance of bipolar cell polarity"/>
    <property type="evidence" value="ECO:0007669"/>
    <property type="project" value="TreeGrafter"/>
</dbReference>
<keyword evidence="9" id="KW-1185">Reference proteome</keyword>
<dbReference type="SMART" id="SM00612">
    <property type="entry name" value="Kelch"/>
    <property type="match status" value="1"/>
</dbReference>
<dbReference type="GO" id="GO:0051285">
    <property type="term" value="C:cell cortex of cell tip"/>
    <property type="evidence" value="ECO:0007669"/>
    <property type="project" value="TreeGrafter"/>
</dbReference>
<keyword evidence="5 6" id="KW-0175">Coiled coil</keyword>
<organism evidence="8 9">
    <name type="scientific">Sordaria macrospora (strain ATCC MYA-333 / DSM 997 / K(L3346) / K-hell)</name>
    <dbReference type="NCBI Taxonomy" id="771870"/>
    <lineage>
        <taxon>Eukaryota</taxon>
        <taxon>Fungi</taxon>
        <taxon>Dikarya</taxon>
        <taxon>Ascomycota</taxon>
        <taxon>Pezizomycotina</taxon>
        <taxon>Sordariomycetes</taxon>
        <taxon>Sordariomycetidae</taxon>
        <taxon>Sordariales</taxon>
        <taxon>Sordariaceae</taxon>
        <taxon>Sordaria</taxon>
    </lineage>
</organism>
<keyword evidence="2" id="KW-0880">Kelch repeat</keyword>
<proteinExistence type="predicted"/>
<evidence type="ECO:0000256" key="6">
    <source>
        <dbReference type="SAM" id="Coils"/>
    </source>
</evidence>
<evidence type="ECO:0000256" key="7">
    <source>
        <dbReference type="SAM" id="MobiDB-lite"/>
    </source>
</evidence>
<dbReference type="Proteomes" id="UP000001881">
    <property type="component" value="Unassembled WGS sequence"/>
</dbReference>
<feature type="compositionally biased region" description="Basic and acidic residues" evidence="7">
    <location>
        <begin position="1456"/>
        <end position="1468"/>
    </location>
</feature>
<feature type="compositionally biased region" description="Basic and acidic residues" evidence="7">
    <location>
        <begin position="797"/>
        <end position="807"/>
    </location>
</feature>
<dbReference type="OMA" id="CIGYIPA"/>
<name>F7VQF7_SORMK</name>
<dbReference type="VEuPathDB" id="FungiDB:SMAC_01306"/>
<dbReference type="FunFam" id="2.120.10.80:FF:000049">
    <property type="entry name" value="Cell polarity protein (Tea1)"/>
    <property type="match status" value="1"/>
</dbReference>
<feature type="coiled-coil region" evidence="6">
    <location>
        <begin position="1032"/>
        <end position="1108"/>
    </location>
</feature>
<feature type="region of interest" description="Disordered" evidence="7">
    <location>
        <begin position="1"/>
        <end position="126"/>
    </location>
</feature>
<feature type="compositionally biased region" description="Polar residues" evidence="7">
    <location>
        <begin position="568"/>
        <end position="611"/>
    </location>
</feature>
<feature type="compositionally biased region" description="Low complexity" evidence="7">
    <location>
        <begin position="457"/>
        <end position="478"/>
    </location>
</feature>
<feature type="compositionally biased region" description="Polar residues" evidence="7">
    <location>
        <begin position="43"/>
        <end position="55"/>
    </location>
</feature>
<feature type="compositionally biased region" description="Low complexity" evidence="7">
    <location>
        <begin position="107"/>
        <end position="125"/>
    </location>
</feature>
<dbReference type="FunCoup" id="F7VQF7">
    <property type="interactions" value="451"/>
</dbReference>
<keyword evidence="3" id="KW-0963">Cytoplasm</keyword>
<feature type="region of interest" description="Disordered" evidence="7">
    <location>
        <begin position="1362"/>
        <end position="1399"/>
    </location>
</feature>
<feature type="region of interest" description="Disordered" evidence="7">
    <location>
        <begin position="532"/>
        <end position="678"/>
    </location>
</feature>
<feature type="compositionally biased region" description="Low complexity" evidence="7">
    <location>
        <begin position="80"/>
        <end position="100"/>
    </location>
</feature>
<dbReference type="InterPro" id="IPR015915">
    <property type="entry name" value="Kelch-typ_b-propeller"/>
</dbReference>
<evidence type="ECO:0000256" key="3">
    <source>
        <dbReference type="ARBA" id="ARBA00022490"/>
    </source>
</evidence>
<dbReference type="PANTHER" id="PTHR23244">
    <property type="entry name" value="KELCH REPEAT DOMAIN"/>
    <property type="match status" value="1"/>
</dbReference>
<accession>F7VQF7</accession>
<dbReference type="Pfam" id="PF24681">
    <property type="entry name" value="Kelch_KLHDC2_KLHL20_DRC7"/>
    <property type="match status" value="1"/>
</dbReference>
<comment type="caution">
    <text evidence="8">The sequence shown here is derived from an EMBL/GenBank/DDBJ whole genome shotgun (WGS) entry which is preliminary data.</text>
</comment>
<feature type="region of interest" description="Disordered" evidence="7">
    <location>
        <begin position="1290"/>
        <end position="1314"/>
    </location>
</feature>
<feature type="coiled-coil region" evidence="6">
    <location>
        <begin position="813"/>
        <end position="1001"/>
    </location>
</feature>
<dbReference type="Gene3D" id="2.120.10.80">
    <property type="entry name" value="Kelch-type beta propeller"/>
    <property type="match status" value="1"/>
</dbReference>
<dbReference type="EMBL" id="CABT02000004">
    <property type="protein sequence ID" value="CCC07739.1"/>
    <property type="molecule type" value="Genomic_DNA"/>
</dbReference>
<feature type="region of interest" description="Disordered" evidence="7">
    <location>
        <begin position="1129"/>
        <end position="1149"/>
    </location>
</feature>
<dbReference type="eggNOG" id="KOG0379">
    <property type="taxonomic scope" value="Eukaryota"/>
</dbReference>
<dbReference type="SUPFAM" id="SSF117281">
    <property type="entry name" value="Kelch motif"/>
    <property type="match status" value="1"/>
</dbReference>
<evidence type="ECO:0000256" key="1">
    <source>
        <dbReference type="ARBA" id="ARBA00004496"/>
    </source>
</evidence>
<feature type="compositionally biased region" description="Low complexity" evidence="7">
    <location>
        <begin position="660"/>
        <end position="678"/>
    </location>
</feature>
<evidence type="ECO:0000313" key="8">
    <source>
        <dbReference type="EMBL" id="CCC07739.1"/>
    </source>
</evidence>
<keyword evidence="4" id="KW-0677">Repeat</keyword>
<sequence>MAFLFKSKKNHDRGLGSRDGPASGSVSSTQSATARVRDEKGSRSTPTGSLNSLDNDGSVGSPEQQNYGRPRGQTLEGQHQHQQQQQQQQAPSQMQSRDPQQQPPSDLPFRNGANPNPMPMANPNASLYPWSQRRLTYTTSQPSPFPRYGAAVNSVSSKEGDIYVMGGLINSSMVRGDLWMIEAGGSMACYPLATTAEGPGPRVGHASLLVGNAFIVFGGDTKIDESDVLDETLYLLNTSTRQWSRALPAGPRPAGRYGHTLNILGSKIYVFGGQVEGYFMNDLAAFDLNQLQMPNNRWDMLIATTEPGTPPQGKAPPARTNHSMITFNDKMYLFGGTNGFQWFNDVWCYDPTTNVWTMLDCIGYIPVPREGHAAAIVDDVMYIFGGRTEEGADLGDLAAFRITSRRWYTFQNMGPSPSLDPTIVVVGGEPSSATAAVNDLALVYCLDTTKIRYPTDSAGNPGAPRNAARRPSNATPPSLNQNFPPRDGSSGPPNQRRLVGPPGEAGTTNPQNGFRGPQIRWTRRDHEVPLMGLLMAGPPPQGQPPRPGVNPAVARARNASADSRADSHQGSPAQSPIIQQAPVVTQSESSGSVGRQTPTQNTPRSASSASRQAEPPAAETPKSKPLKQARTQGSVDSSTDATLKQVATSATRPASPPAPTTRLNSNSVNRRSSQRNSQTVVLLKELDAARNRNAWYASELELARKAGYVPTASMSPALDQRAAETFDDEDRPLIEALLAMRTELANVQSSVDKQAVLAAKQIAEAERQRDVAIQEAIYAKAKLAAQGGSARSTPQLDTDKDGSDRVGEMSRKLAHALNVQKELQDQVDRLKIDLDAEKKARKLADDTASAAQKRMADLEHYKQRNSGEVEQLKAELHMLQRQAREAEVAASEFESTAQMLRLEKDELENKYNEAVGNSKQSVETFQSLREAVAATTEMRETLERKLDEERALREDIEATLNKLKAEREVQAAELANVTQRLRDAEERAERHANEARVHRQAVLAGLDKVSTMENHNLAKGDIDRTSALQGQLSAANALVRKYQQEADSASDKLRGAEERIAGLEAYQEQASREGVSIRRQLQSCLRETQSLQAANSDLKQQLAKQQLETNAVLVQHNTLKDILTERGISPTSVNRHSRLGSSRDGTPEHKDMRLRELEQQLSAAQATHEETKAAAAKQAQEAETTYRDKLAQLDNDYQSAVHYVKGTEKMLKQLKEQLTRYKTENSRLKEQVVELEDKVGGENGDSGTPADWEAERASLQGQVSELQAELQRTASQLDQQLKSLREELQDVRRERDSAAHSSEDASRRLEATKKDLEELQHENALLERRARDAEQKVSTLLDQVEMSVDNYRRRSRQVPNETIGAAMTPIGPPNGIGHARHESSEAESIYGPGPDARDSVALDHLTSELETLRSRWEANSKNYRHSNAFDFEGLGTPTSAPPRKGDGTPGLRRKHGGLEEEKLRRQSP</sequence>
<dbReference type="Gene3D" id="1.20.5.1700">
    <property type="match status" value="1"/>
</dbReference>
<reference evidence="8 9" key="1">
    <citation type="journal article" date="2010" name="PLoS Genet.">
        <title>De novo assembly of a 40 Mb eukaryotic genome from short sequence reads: Sordaria macrospora, a model organism for fungal morphogenesis.</title>
        <authorList>
            <person name="Nowrousian M."/>
            <person name="Stajich J."/>
            <person name="Chu M."/>
            <person name="Engh I."/>
            <person name="Espagne E."/>
            <person name="Halliday K."/>
            <person name="Kamerewerd J."/>
            <person name="Kempken F."/>
            <person name="Knab B."/>
            <person name="Kuo H.C."/>
            <person name="Osiewacz H.D."/>
            <person name="Poeggeler S."/>
            <person name="Read N."/>
            <person name="Seiler S."/>
            <person name="Smith K."/>
            <person name="Zickler D."/>
            <person name="Kueck U."/>
            <person name="Freitag M."/>
        </authorList>
    </citation>
    <scope>NUCLEOTIDE SEQUENCE [LARGE SCALE GENOMIC DNA]</scope>
    <source>
        <strain evidence="9">ATCC MYA-333 / DSM 997 / K(L3346) / K-hell</strain>
        <tissue evidence="8">Mycelium</tissue>
    </source>
</reference>
<evidence type="ECO:0000256" key="2">
    <source>
        <dbReference type="ARBA" id="ARBA00022441"/>
    </source>
</evidence>
<dbReference type="OrthoDB" id="45365at2759"/>
<protein>
    <submittedName>
        <fullName evidence="8">WGS project CABT00000000 data, contig 2.4</fullName>
    </submittedName>
</protein>
<evidence type="ECO:0000313" key="9">
    <source>
        <dbReference type="Proteomes" id="UP000001881"/>
    </source>
</evidence>
<dbReference type="HOGENOM" id="CLU_002697_1_0_1"/>
<evidence type="ECO:0000256" key="4">
    <source>
        <dbReference type="ARBA" id="ARBA00022737"/>
    </source>
</evidence>
<feature type="compositionally biased region" description="Polar residues" evidence="7">
    <location>
        <begin position="629"/>
        <end position="646"/>
    </location>
</feature>